<accession>A0A0L0HIP7</accession>
<dbReference type="InterPro" id="IPR046366">
    <property type="entry name" value="MPAB"/>
</dbReference>
<gene>
    <name evidence="3" type="ORF">SPPG_03815</name>
</gene>
<dbReference type="GeneID" id="27687303"/>
<keyword evidence="4" id="KW-1185">Reference proteome</keyword>
<dbReference type="PANTHER" id="PTHR36124:SF1">
    <property type="entry name" value="ER-BOUND OXYGENASE MPAB_MPAB'_RUBBER OXYGENASE CATALYTIC DOMAIN-CONTAINING PROTEIN"/>
    <property type="match status" value="1"/>
</dbReference>
<dbReference type="GO" id="GO:0016491">
    <property type="term" value="F:oxidoreductase activity"/>
    <property type="evidence" value="ECO:0007669"/>
    <property type="project" value="InterPro"/>
</dbReference>
<dbReference type="STRING" id="645134.A0A0L0HIP7"/>
<dbReference type="AlphaFoldDB" id="A0A0L0HIP7"/>
<dbReference type="eggNOG" id="ENOG502S1KN">
    <property type="taxonomic scope" value="Eukaryota"/>
</dbReference>
<dbReference type="Pfam" id="PF09995">
    <property type="entry name" value="MPAB_Lcp_cat"/>
    <property type="match status" value="1"/>
</dbReference>
<evidence type="ECO:0000313" key="3">
    <source>
        <dbReference type="EMBL" id="KND00694.1"/>
    </source>
</evidence>
<dbReference type="InParanoid" id="A0A0L0HIP7"/>
<feature type="domain" description="ER-bound oxygenase mpaB/mpaB'/Rubber oxygenase catalytic" evidence="2">
    <location>
        <begin position="135"/>
        <end position="263"/>
    </location>
</feature>
<dbReference type="PANTHER" id="PTHR36124">
    <property type="match status" value="1"/>
</dbReference>
<evidence type="ECO:0000256" key="1">
    <source>
        <dbReference type="SAM" id="MobiDB-lite"/>
    </source>
</evidence>
<reference evidence="3 4" key="1">
    <citation type="submission" date="2009-08" db="EMBL/GenBank/DDBJ databases">
        <title>The Genome Sequence of Spizellomyces punctatus strain DAOM BR117.</title>
        <authorList>
            <consortium name="The Broad Institute Genome Sequencing Platform"/>
            <person name="Russ C."/>
            <person name="Cuomo C."/>
            <person name="Shea T."/>
            <person name="Young S.K."/>
            <person name="Zeng Q."/>
            <person name="Koehrsen M."/>
            <person name="Haas B."/>
            <person name="Borodovsky M."/>
            <person name="Guigo R."/>
            <person name="Alvarado L."/>
            <person name="Berlin A."/>
            <person name="Bochicchio J."/>
            <person name="Borenstein D."/>
            <person name="Chapman S."/>
            <person name="Chen Z."/>
            <person name="Engels R."/>
            <person name="Freedman E."/>
            <person name="Gellesch M."/>
            <person name="Goldberg J."/>
            <person name="Griggs A."/>
            <person name="Gujja S."/>
            <person name="Heiman D."/>
            <person name="Hepburn T."/>
            <person name="Howarth C."/>
            <person name="Jen D."/>
            <person name="Larson L."/>
            <person name="Lewis B."/>
            <person name="Mehta T."/>
            <person name="Park D."/>
            <person name="Pearson M."/>
            <person name="Roberts A."/>
            <person name="Saif S."/>
            <person name="Shenoy N."/>
            <person name="Sisk P."/>
            <person name="Stolte C."/>
            <person name="Sykes S."/>
            <person name="Thomson T."/>
            <person name="Walk T."/>
            <person name="White J."/>
            <person name="Yandava C."/>
            <person name="Burger G."/>
            <person name="Gray M.W."/>
            <person name="Holland P.W.H."/>
            <person name="King N."/>
            <person name="Lang F.B.F."/>
            <person name="Roger A.J."/>
            <person name="Ruiz-Trillo I."/>
            <person name="Lander E."/>
            <person name="Nusbaum C."/>
        </authorList>
    </citation>
    <scope>NUCLEOTIDE SEQUENCE [LARGE SCALE GENOMIC DNA]</scope>
    <source>
        <strain evidence="3 4">DAOM BR117</strain>
    </source>
</reference>
<name>A0A0L0HIP7_SPIPD</name>
<dbReference type="OMA" id="IARTRWI"/>
<sequence>MLPVLVPFGWAASSYLYWVRGKRFDTLTEILEGPDPQSSPEAAFQTYEKTWEYEFPFLSRMAFHFGMLRAYAIPSIAQAISSRHDINTSTDSGMANVARRFEDTDLLVKEMTERPLTHPRAQQALERATRIRSLYRLTNEEYCYVLSVLVVEPCRLVEKWGYRSLAKKEKEAHYEVWKAIGTHMGIQNIPPSFHDMEEFSRKFEEKHMGAHPSSSALASAAIDLFVDTLPFKSLHSIILPIARRTVHALMDPELRQALKISAPPFLLSWVADFMLRVHAGCVRYLLLPREEPARRTPEIAAGPTGRYVPVTHVYGDFYVHGYRVDELGPKGMQEPFTVMMDNAADTSVQGRIRRALSLHTPRLSVPVSPAKQQKPVPDSAIEMDLSPRKKTENSILRRRSSSNRLSVNGEDDLRRRQTVEDDDDDGPVLFRRYTWNEGIHAPVPRRPVVRGLFAESAEVDAWASFGSKDT</sequence>
<evidence type="ECO:0000259" key="2">
    <source>
        <dbReference type="Pfam" id="PF09995"/>
    </source>
</evidence>
<organism evidence="3 4">
    <name type="scientific">Spizellomyces punctatus (strain DAOM BR117)</name>
    <dbReference type="NCBI Taxonomy" id="645134"/>
    <lineage>
        <taxon>Eukaryota</taxon>
        <taxon>Fungi</taxon>
        <taxon>Fungi incertae sedis</taxon>
        <taxon>Chytridiomycota</taxon>
        <taxon>Chytridiomycota incertae sedis</taxon>
        <taxon>Chytridiomycetes</taxon>
        <taxon>Spizellomycetales</taxon>
        <taxon>Spizellomycetaceae</taxon>
        <taxon>Spizellomyces</taxon>
    </lineage>
</organism>
<dbReference type="Proteomes" id="UP000053201">
    <property type="component" value="Unassembled WGS sequence"/>
</dbReference>
<dbReference type="VEuPathDB" id="FungiDB:SPPG_03815"/>
<protein>
    <recommendedName>
        <fullName evidence="2">ER-bound oxygenase mpaB/mpaB'/Rubber oxygenase catalytic domain-containing protein</fullName>
    </recommendedName>
</protein>
<dbReference type="EMBL" id="KQ257455">
    <property type="protein sequence ID" value="KND00694.1"/>
    <property type="molecule type" value="Genomic_DNA"/>
</dbReference>
<dbReference type="InterPro" id="IPR018713">
    <property type="entry name" value="MPAB/Lcp_cat_dom"/>
</dbReference>
<dbReference type="RefSeq" id="XP_016608733.1">
    <property type="nucleotide sequence ID" value="XM_016752063.1"/>
</dbReference>
<proteinExistence type="predicted"/>
<evidence type="ECO:0000313" key="4">
    <source>
        <dbReference type="Proteomes" id="UP000053201"/>
    </source>
</evidence>
<dbReference type="OrthoDB" id="545169at2759"/>
<feature type="region of interest" description="Disordered" evidence="1">
    <location>
        <begin position="363"/>
        <end position="426"/>
    </location>
</feature>